<dbReference type="InterPro" id="IPR000253">
    <property type="entry name" value="FHA_dom"/>
</dbReference>
<organism evidence="2 3">
    <name type="scientific">Pontibacillus yanchengensis</name>
    <dbReference type="NCBI Taxonomy" id="462910"/>
    <lineage>
        <taxon>Bacteria</taxon>
        <taxon>Bacillati</taxon>
        <taxon>Bacillota</taxon>
        <taxon>Bacilli</taxon>
        <taxon>Bacillales</taxon>
        <taxon>Bacillaceae</taxon>
        <taxon>Pontibacillus</taxon>
    </lineage>
</organism>
<sequence length="45" mass="5511">MYRKHAEIYSYESNMYIKDLGSRHGTWVNKHQLPCYEEKTLRGYN</sequence>
<proteinExistence type="predicted"/>
<dbReference type="InterPro" id="IPR008984">
    <property type="entry name" value="SMAD_FHA_dom_sf"/>
</dbReference>
<dbReference type="Gene3D" id="2.60.200.20">
    <property type="match status" value="1"/>
</dbReference>
<dbReference type="EMBL" id="WMEQ01000014">
    <property type="protein sequence ID" value="MYL35093.1"/>
    <property type="molecule type" value="Genomic_DNA"/>
</dbReference>
<dbReference type="Proteomes" id="UP000468638">
    <property type="component" value="Unassembled WGS sequence"/>
</dbReference>
<dbReference type="RefSeq" id="WP_160847891.1">
    <property type="nucleotide sequence ID" value="NZ_WMEQ01000014.1"/>
</dbReference>
<accession>A0A6I5A2P7</accession>
<dbReference type="PROSITE" id="PS50006">
    <property type="entry name" value="FHA_DOMAIN"/>
    <property type="match status" value="1"/>
</dbReference>
<name>A0A6I5A2P7_9BACI</name>
<evidence type="ECO:0000259" key="1">
    <source>
        <dbReference type="PROSITE" id="PS50006"/>
    </source>
</evidence>
<dbReference type="CDD" id="cd00060">
    <property type="entry name" value="FHA"/>
    <property type="match status" value="1"/>
</dbReference>
<dbReference type="Pfam" id="PF00498">
    <property type="entry name" value="FHA"/>
    <property type="match status" value="1"/>
</dbReference>
<dbReference type="SUPFAM" id="SSF49879">
    <property type="entry name" value="SMAD/FHA domain"/>
    <property type="match status" value="1"/>
</dbReference>
<dbReference type="OrthoDB" id="1683123at2"/>
<evidence type="ECO:0000313" key="3">
    <source>
        <dbReference type="Proteomes" id="UP000468638"/>
    </source>
</evidence>
<gene>
    <name evidence="2" type="ORF">GLW05_16050</name>
</gene>
<protein>
    <submittedName>
        <fullName evidence="2">FHA domain-containing protein</fullName>
    </submittedName>
</protein>
<dbReference type="AlphaFoldDB" id="A0A6I5A2P7"/>
<feature type="domain" description="FHA" evidence="1">
    <location>
        <begin position="1"/>
        <end position="33"/>
    </location>
</feature>
<evidence type="ECO:0000313" key="2">
    <source>
        <dbReference type="EMBL" id="MYL35093.1"/>
    </source>
</evidence>
<reference evidence="2 3" key="1">
    <citation type="submission" date="2019-11" db="EMBL/GenBank/DDBJ databases">
        <title>Genome sequences of 17 halophilic strains isolated from different environments.</title>
        <authorList>
            <person name="Furrow R.E."/>
        </authorList>
    </citation>
    <scope>NUCLEOTIDE SEQUENCE [LARGE SCALE GENOMIC DNA]</scope>
    <source>
        <strain evidence="2 3">22514_16_FS</strain>
    </source>
</reference>
<comment type="caution">
    <text evidence="2">The sequence shown here is derived from an EMBL/GenBank/DDBJ whole genome shotgun (WGS) entry which is preliminary data.</text>
</comment>